<keyword evidence="2" id="KW-1185">Reference proteome</keyword>
<proteinExistence type="predicted"/>
<name>A0AC59EWT8_9VIRU</name>
<protein>
    <submittedName>
        <fullName evidence="1">Uncharacterized protein</fullName>
    </submittedName>
</protein>
<accession>A0AC59EWT8</accession>
<dbReference type="EMBL" id="KC662249">
    <property type="protein sequence ID" value="AGM15432.1"/>
    <property type="molecule type" value="Genomic_DNA"/>
</dbReference>
<dbReference type="Proteomes" id="UP000204225">
    <property type="component" value="Segment"/>
</dbReference>
<reference evidence="1 2" key="1">
    <citation type="journal article" date="2013" name="Proc. Natl. Acad. Sci. U.S.A.">
        <title>Genome of Phaeocystis globosa virus PgV-16T highlights the common ancestry of the largest known DNA viruses infecting eukaryotes.</title>
        <authorList>
            <person name="Santini S."/>
            <person name="Jeudy S."/>
            <person name="Bartoli J."/>
            <person name="Poirot O."/>
            <person name="Lescot M."/>
            <person name="Abergel C."/>
            <person name="Barbe V."/>
            <person name="Wommack K.E."/>
            <person name="Noordeloos A.A."/>
            <person name="Brussaard C.P."/>
            <person name="Claverie J.M."/>
        </authorList>
    </citation>
    <scope>NUCLEOTIDE SEQUENCE [LARGE SCALE GENOMIC DNA]</scope>
    <source>
        <strain evidence="1 2">16T</strain>
    </source>
</reference>
<organism evidence="1 2">
    <name type="scientific">Phaeocystis globosa virus PgV-16T</name>
    <dbReference type="NCBI Taxonomy" id="3071227"/>
    <lineage>
        <taxon>Viruses</taxon>
        <taxon>Varidnaviria</taxon>
        <taxon>Bamfordvirae</taxon>
        <taxon>Nucleocytoviricota</taxon>
        <taxon>Megaviricetes</taxon>
        <taxon>Imitervirales</taxon>
        <taxon>Mesomimiviridae</taxon>
        <taxon>Tethysvirus</taxon>
        <taxon>Tethysvirus hollandense</taxon>
    </lineage>
</organism>
<evidence type="ECO:0000313" key="2">
    <source>
        <dbReference type="Proteomes" id="UP000204225"/>
    </source>
</evidence>
<sequence length="630" mass="67512">MVFNFKNKNIKIILLVLLVLASVACYSMMRRDVEGHANMSSHFETNFKIYNKDYKNGTDNYFLKPYAADATEIKFSTDTPLSSLSGTVISKKDVNKNGGIYKYIIKNGYDMYRFIAASPETDESYEVYKIDIPFTINLLAADAVVDSVVVDSVVDETVVDSLVDETVTGSPVATPEQLAEVERLKALETSQNAIVETTTLSTTISIAETTIQPVKVEKLKTLIAGNASIAGSTNGPLLHSNVITTLTPATANEPTFLKIDIVVPKDESAAMITKLNDSMFSSIIKFNAAINSQAMTGITAEAIPVPIAVVTEGFGNMMSYFFGKKVKEGMTGLAYRGNVLLRLREGDYSNVLTKSGETLDITMKKSNIVLIQNGGLLVKPQNYVAPPVTPPKDNGGQTTYIKDENGVYVAVNSQATNSCLIPGSDPALVTNNKCPFYPDTSVFETAMNNPSNPIVNPVNSLNPVDYSQTLFGPHAIGMSANTPCSSCNNNQLPAATNTNSCSSNNVARTTDVVVDDVVVDDATVNDLVENPSVVPAVPTTPDATNAPNVPNVFNQINSASNRMMAQNGNDGNGMANAGPATSSYSDFNGAGNMNPSMARTDNIFPEYVPNLNDNNAEPRPVLANFSTFGS</sequence>
<gene>
    <name evidence="1" type="ORF">PGCG_00120</name>
</gene>
<evidence type="ECO:0000313" key="1">
    <source>
        <dbReference type="EMBL" id="AGM15432.1"/>
    </source>
</evidence>